<evidence type="ECO:0008006" key="4">
    <source>
        <dbReference type="Google" id="ProtNLM"/>
    </source>
</evidence>
<evidence type="ECO:0000256" key="1">
    <source>
        <dbReference type="SAM" id="MobiDB-lite"/>
    </source>
</evidence>
<dbReference type="RefSeq" id="WP_380204842.1">
    <property type="nucleotide sequence ID" value="NZ_JBHTEK010000001.1"/>
</dbReference>
<protein>
    <recommendedName>
        <fullName evidence="4">Type II toxin-antitoxin system HicA family toxin</fullName>
    </recommendedName>
</protein>
<accession>A0ABW2U8W8</accession>
<proteinExistence type="predicted"/>
<evidence type="ECO:0000313" key="2">
    <source>
        <dbReference type="EMBL" id="MFC7669334.1"/>
    </source>
</evidence>
<dbReference type="Proteomes" id="UP001596513">
    <property type="component" value="Unassembled WGS sequence"/>
</dbReference>
<keyword evidence="3" id="KW-1185">Reference proteome</keyword>
<dbReference type="EMBL" id="JBHTEK010000001">
    <property type="protein sequence ID" value="MFC7669334.1"/>
    <property type="molecule type" value="Genomic_DNA"/>
</dbReference>
<organism evidence="2 3">
    <name type="scientific">Hymenobacter humi</name>
    <dbReference type="NCBI Taxonomy" id="1411620"/>
    <lineage>
        <taxon>Bacteria</taxon>
        <taxon>Pseudomonadati</taxon>
        <taxon>Bacteroidota</taxon>
        <taxon>Cytophagia</taxon>
        <taxon>Cytophagales</taxon>
        <taxon>Hymenobacteraceae</taxon>
        <taxon>Hymenobacter</taxon>
    </lineage>
</organism>
<comment type="caution">
    <text evidence="2">The sequence shown here is derived from an EMBL/GenBank/DDBJ whole genome shotgun (WGS) entry which is preliminary data.</text>
</comment>
<sequence>MLAATTYSPTLRRSSSAWRNAPTCSTTASWPSLLAHLQQVGLKQGRAVHKHRIGQGQDVLL</sequence>
<gene>
    <name evidence="2" type="ORF">ACFQT0_19700</name>
</gene>
<name>A0ABW2U8W8_9BACT</name>
<reference evidence="3" key="1">
    <citation type="journal article" date="2019" name="Int. J. Syst. Evol. Microbiol.">
        <title>The Global Catalogue of Microorganisms (GCM) 10K type strain sequencing project: providing services to taxonomists for standard genome sequencing and annotation.</title>
        <authorList>
            <consortium name="The Broad Institute Genomics Platform"/>
            <consortium name="The Broad Institute Genome Sequencing Center for Infectious Disease"/>
            <person name="Wu L."/>
            <person name="Ma J."/>
        </authorList>
    </citation>
    <scope>NUCLEOTIDE SEQUENCE [LARGE SCALE GENOMIC DNA]</scope>
    <source>
        <strain evidence="3">JCM 19635</strain>
    </source>
</reference>
<feature type="region of interest" description="Disordered" evidence="1">
    <location>
        <begin position="1"/>
        <end position="21"/>
    </location>
</feature>
<evidence type="ECO:0000313" key="3">
    <source>
        <dbReference type="Proteomes" id="UP001596513"/>
    </source>
</evidence>